<keyword evidence="9" id="KW-1185">Reference proteome</keyword>
<dbReference type="InterPro" id="IPR047157">
    <property type="entry name" value="PHRF1/Atg35"/>
</dbReference>
<evidence type="ECO:0000256" key="1">
    <source>
        <dbReference type="ARBA" id="ARBA00022723"/>
    </source>
</evidence>
<evidence type="ECO:0008006" key="10">
    <source>
        <dbReference type="Google" id="ProtNLM"/>
    </source>
</evidence>
<dbReference type="InterPro" id="IPR001965">
    <property type="entry name" value="Znf_PHD"/>
</dbReference>
<evidence type="ECO:0000313" key="8">
    <source>
        <dbReference type="EMBL" id="KAF2400614.1"/>
    </source>
</evidence>
<dbReference type="InterPro" id="IPR013083">
    <property type="entry name" value="Znf_RING/FYVE/PHD"/>
</dbReference>
<dbReference type="PANTHER" id="PTHR12618">
    <property type="entry name" value="PHD AND RING FINGER DOMAIN-CONTAINING PROTEIN 1"/>
    <property type="match status" value="1"/>
</dbReference>
<evidence type="ECO:0000256" key="5">
    <source>
        <dbReference type="SAM" id="MobiDB-lite"/>
    </source>
</evidence>
<feature type="domain" description="RING-type" evidence="7">
    <location>
        <begin position="5"/>
        <end position="62"/>
    </location>
</feature>
<evidence type="ECO:0000259" key="7">
    <source>
        <dbReference type="PROSITE" id="PS50089"/>
    </source>
</evidence>
<name>A0A6G1HXF0_9PEZI</name>
<proteinExistence type="predicted"/>
<feature type="compositionally biased region" description="Low complexity" evidence="5">
    <location>
        <begin position="338"/>
        <end position="374"/>
    </location>
</feature>
<organism evidence="8 9">
    <name type="scientific">Trichodelitschia bisporula</name>
    <dbReference type="NCBI Taxonomy" id="703511"/>
    <lineage>
        <taxon>Eukaryota</taxon>
        <taxon>Fungi</taxon>
        <taxon>Dikarya</taxon>
        <taxon>Ascomycota</taxon>
        <taxon>Pezizomycotina</taxon>
        <taxon>Dothideomycetes</taxon>
        <taxon>Dothideomycetes incertae sedis</taxon>
        <taxon>Phaeotrichales</taxon>
        <taxon>Phaeotrichaceae</taxon>
        <taxon>Trichodelitschia</taxon>
    </lineage>
</organism>
<sequence length="500" mass="56310">MADQCAICLEPNTFPASPNGVKTLKSIPKDERVACLKPCKHHLHDACVRPWLATCSACPLCRQEVVEVALVLEVNGPAIGQYPVVPVKQRAEVDPDLEAEEEEEEPEQFQGLPCDICSTDSRDTHLMLCDTPGCLNTRHWDCAGFSSLPAGDWYCDECMDQQWNVRELIYLRTQARRHLRARCLDPPNTYWTHDWPSSWVPFMARRGINLQHLVGPQMEIIVRGVMEKLEGNQRPLPSQQRSDQRPSSSHQRIGQRPSSSRQRRDSSSDHEIREGRPRPQPPTPDHTTAEEEEAWKAFDQTRQPKRAASSDPDDESERPRKRARPTENARHISRRTSGHSVAGPSSSSASRSARPEPSAHSSRSAPVSSRIPAQACPPPQIASSLQGPRAAASPEVRAVSIPPAPAFAANIPWSLKEELRKLTKTALTPFWRGGKIHSKEYEDINRLVSRRLYSKVMRDWNDLHTDRQQTMHDLAIYANVQVKIAVDDCGKARKERSRPP</sequence>
<dbReference type="GO" id="GO:0008270">
    <property type="term" value="F:zinc ion binding"/>
    <property type="evidence" value="ECO:0007669"/>
    <property type="project" value="UniProtKB-KW"/>
</dbReference>
<evidence type="ECO:0000256" key="2">
    <source>
        <dbReference type="ARBA" id="ARBA00022771"/>
    </source>
</evidence>
<dbReference type="PROSITE" id="PS50016">
    <property type="entry name" value="ZF_PHD_2"/>
    <property type="match status" value="1"/>
</dbReference>
<dbReference type="Proteomes" id="UP000799640">
    <property type="component" value="Unassembled WGS sequence"/>
</dbReference>
<reference evidence="8" key="1">
    <citation type="journal article" date="2020" name="Stud. Mycol.">
        <title>101 Dothideomycetes genomes: a test case for predicting lifestyles and emergence of pathogens.</title>
        <authorList>
            <person name="Haridas S."/>
            <person name="Albert R."/>
            <person name="Binder M."/>
            <person name="Bloem J."/>
            <person name="Labutti K."/>
            <person name="Salamov A."/>
            <person name="Andreopoulos B."/>
            <person name="Baker S."/>
            <person name="Barry K."/>
            <person name="Bills G."/>
            <person name="Bluhm B."/>
            <person name="Cannon C."/>
            <person name="Castanera R."/>
            <person name="Culley D."/>
            <person name="Daum C."/>
            <person name="Ezra D."/>
            <person name="Gonzalez J."/>
            <person name="Henrissat B."/>
            <person name="Kuo A."/>
            <person name="Liang C."/>
            <person name="Lipzen A."/>
            <person name="Lutzoni F."/>
            <person name="Magnuson J."/>
            <person name="Mondo S."/>
            <person name="Nolan M."/>
            <person name="Ohm R."/>
            <person name="Pangilinan J."/>
            <person name="Park H.-J."/>
            <person name="Ramirez L."/>
            <person name="Alfaro M."/>
            <person name="Sun H."/>
            <person name="Tritt A."/>
            <person name="Yoshinaga Y."/>
            <person name="Zwiers L.-H."/>
            <person name="Turgeon B."/>
            <person name="Goodwin S."/>
            <person name="Spatafora J."/>
            <person name="Crous P."/>
            <person name="Grigoriev I."/>
        </authorList>
    </citation>
    <scope>NUCLEOTIDE SEQUENCE</scope>
    <source>
        <strain evidence="8">CBS 262.69</strain>
    </source>
</reference>
<dbReference type="SUPFAM" id="SSF57903">
    <property type="entry name" value="FYVE/PHD zinc finger"/>
    <property type="match status" value="1"/>
</dbReference>
<keyword evidence="1" id="KW-0479">Metal-binding</keyword>
<evidence type="ECO:0000256" key="4">
    <source>
        <dbReference type="PROSITE-ProRule" id="PRU00175"/>
    </source>
</evidence>
<protein>
    <recommendedName>
        <fullName evidence="10">RING-type domain-containing protein</fullName>
    </recommendedName>
</protein>
<dbReference type="SUPFAM" id="SSF57850">
    <property type="entry name" value="RING/U-box"/>
    <property type="match status" value="1"/>
</dbReference>
<evidence type="ECO:0000256" key="3">
    <source>
        <dbReference type="ARBA" id="ARBA00022833"/>
    </source>
</evidence>
<dbReference type="OrthoDB" id="8062037at2759"/>
<dbReference type="PANTHER" id="PTHR12618:SF20">
    <property type="entry name" value="PHD AND RING FINGER DOMAIN-CONTAINING PROTEIN 1"/>
    <property type="match status" value="1"/>
</dbReference>
<feature type="domain" description="PHD-type" evidence="6">
    <location>
        <begin position="111"/>
        <end position="161"/>
    </location>
</feature>
<dbReference type="InterPro" id="IPR011011">
    <property type="entry name" value="Znf_FYVE_PHD"/>
</dbReference>
<dbReference type="PROSITE" id="PS50089">
    <property type="entry name" value="ZF_RING_2"/>
    <property type="match status" value="1"/>
</dbReference>
<dbReference type="SMART" id="SM00184">
    <property type="entry name" value="RING"/>
    <property type="match status" value="1"/>
</dbReference>
<keyword evidence="3" id="KW-0862">Zinc</keyword>
<gene>
    <name evidence="8" type="ORF">EJ06DRAFT_529753</name>
</gene>
<evidence type="ECO:0000259" key="6">
    <source>
        <dbReference type="PROSITE" id="PS50016"/>
    </source>
</evidence>
<dbReference type="InterPro" id="IPR001841">
    <property type="entry name" value="Znf_RING"/>
</dbReference>
<dbReference type="InterPro" id="IPR019787">
    <property type="entry name" value="Znf_PHD-finger"/>
</dbReference>
<feature type="compositionally biased region" description="Basic and acidic residues" evidence="5">
    <location>
        <begin position="262"/>
        <end position="277"/>
    </location>
</feature>
<accession>A0A6G1HXF0</accession>
<dbReference type="AlphaFoldDB" id="A0A6G1HXF0"/>
<dbReference type="SMART" id="SM00249">
    <property type="entry name" value="PHD"/>
    <property type="match status" value="1"/>
</dbReference>
<evidence type="ECO:0000313" key="9">
    <source>
        <dbReference type="Proteomes" id="UP000799640"/>
    </source>
</evidence>
<feature type="region of interest" description="Disordered" evidence="5">
    <location>
        <begin position="233"/>
        <end position="389"/>
    </location>
</feature>
<dbReference type="Gene3D" id="3.30.40.10">
    <property type="entry name" value="Zinc/RING finger domain, C3HC4 (zinc finger)"/>
    <property type="match status" value="2"/>
</dbReference>
<dbReference type="EMBL" id="ML996694">
    <property type="protein sequence ID" value="KAF2400614.1"/>
    <property type="molecule type" value="Genomic_DNA"/>
</dbReference>
<feature type="compositionally biased region" description="Low complexity" evidence="5">
    <location>
        <begin position="233"/>
        <end position="260"/>
    </location>
</feature>
<dbReference type="Pfam" id="PF13639">
    <property type="entry name" value="zf-RING_2"/>
    <property type="match status" value="1"/>
</dbReference>
<keyword evidence="2 4" id="KW-0863">Zinc-finger</keyword>